<sequence>MSSAWHEIPGPETTGPDGNLAGIAAAGGLHAFQLGLHEKYGPVARFELPNTRVVSVADPQLLTATSRINQRPRELFEFLPVVRSGQPADHPG</sequence>
<dbReference type="Proteomes" id="UP000063699">
    <property type="component" value="Chromosome"/>
</dbReference>
<dbReference type="EMBL" id="CP012752">
    <property type="protein sequence ID" value="ALG09388.1"/>
    <property type="molecule type" value="Genomic_DNA"/>
</dbReference>
<name>A0A0N9HQJ7_9PSEU</name>
<dbReference type="InterPro" id="IPR036396">
    <property type="entry name" value="Cyt_P450_sf"/>
</dbReference>
<dbReference type="KEGG" id="kphy:AOZ06_22955"/>
<dbReference type="InterPro" id="IPR052666">
    <property type="entry name" value="CYP450_20A1-like"/>
</dbReference>
<dbReference type="SUPFAM" id="SSF48264">
    <property type="entry name" value="Cytochrome P450"/>
    <property type="match status" value="1"/>
</dbReference>
<reference evidence="2 3" key="1">
    <citation type="submission" date="2015-07" db="EMBL/GenBank/DDBJ databases">
        <title>Genome sequencing of Kibdelosporangium phytohabitans.</title>
        <authorList>
            <person name="Qin S."/>
            <person name="Xing K."/>
        </authorList>
    </citation>
    <scope>NUCLEOTIDE SEQUENCE [LARGE SCALE GENOMIC DNA]</scope>
    <source>
        <strain evidence="2 3">KLBMP1111</strain>
    </source>
</reference>
<accession>A0A0N9HQJ7</accession>
<dbReference type="GO" id="GO:0020037">
    <property type="term" value="F:heme binding"/>
    <property type="evidence" value="ECO:0007669"/>
    <property type="project" value="InterPro"/>
</dbReference>
<protein>
    <recommendedName>
        <fullName evidence="4">Cytochrome</fullName>
    </recommendedName>
</protein>
<dbReference type="GO" id="GO:0005506">
    <property type="term" value="F:iron ion binding"/>
    <property type="evidence" value="ECO:0007669"/>
    <property type="project" value="InterPro"/>
</dbReference>
<keyword evidence="3" id="KW-1185">Reference proteome</keyword>
<dbReference type="PANTHER" id="PTHR24280">
    <property type="entry name" value="CYTOCHROME P450 20A1"/>
    <property type="match status" value="1"/>
</dbReference>
<evidence type="ECO:0000256" key="1">
    <source>
        <dbReference type="SAM" id="MobiDB-lite"/>
    </source>
</evidence>
<dbReference type="RefSeq" id="WP_054291292.1">
    <property type="nucleotide sequence ID" value="NZ_CP012752.1"/>
</dbReference>
<evidence type="ECO:0008006" key="4">
    <source>
        <dbReference type="Google" id="ProtNLM"/>
    </source>
</evidence>
<dbReference type="GO" id="GO:0016020">
    <property type="term" value="C:membrane"/>
    <property type="evidence" value="ECO:0007669"/>
    <property type="project" value="TreeGrafter"/>
</dbReference>
<dbReference type="Gene3D" id="1.10.630.10">
    <property type="entry name" value="Cytochrome P450"/>
    <property type="match status" value="1"/>
</dbReference>
<dbReference type="STRING" id="860235.AOZ06_22955"/>
<dbReference type="GO" id="GO:0004497">
    <property type="term" value="F:monooxygenase activity"/>
    <property type="evidence" value="ECO:0007669"/>
    <property type="project" value="InterPro"/>
</dbReference>
<dbReference type="AlphaFoldDB" id="A0A0N9HQJ7"/>
<dbReference type="GO" id="GO:0016705">
    <property type="term" value="F:oxidoreductase activity, acting on paired donors, with incorporation or reduction of molecular oxygen"/>
    <property type="evidence" value="ECO:0007669"/>
    <property type="project" value="InterPro"/>
</dbReference>
<evidence type="ECO:0000313" key="3">
    <source>
        <dbReference type="Proteomes" id="UP000063699"/>
    </source>
</evidence>
<organism evidence="2 3">
    <name type="scientific">Kibdelosporangium phytohabitans</name>
    <dbReference type="NCBI Taxonomy" id="860235"/>
    <lineage>
        <taxon>Bacteria</taxon>
        <taxon>Bacillati</taxon>
        <taxon>Actinomycetota</taxon>
        <taxon>Actinomycetes</taxon>
        <taxon>Pseudonocardiales</taxon>
        <taxon>Pseudonocardiaceae</taxon>
        <taxon>Kibdelosporangium</taxon>
    </lineage>
</organism>
<evidence type="ECO:0000313" key="2">
    <source>
        <dbReference type="EMBL" id="ALG09388.1"/>
    </source>
</evidence>
<gene>
    <name evidence="2" type="ORF">AOZ06_22955</name>
</gene>
<dbReference type="PANTHER" id="PTHR24280:SF4">
    <property type="entry name" value="CYTOCHROME P450 20A1"/>
    <property type="match status" value="1"/>
</dbReference>
<proteinExistence type="predicted"/>
<feature type="region of interest" description="Disordered" evidence="1">
    <location>
        <begin position="1"/>
        <end position="21"/>
    </location>
</feature>